<protein>
    <submittedName>
        <fullName evidence="1">Uncharacterized protein</fullName>
    </submittedName>
</protein>
<reference evidence="1 2" key="2">
    <citation type="journal article" date="2016" name="Genome Announc.">
        <title>Draft Genome Sequence of Zhouia amylolytica AD3, Isolated from Tidal Flat Sediment.</title>
        <authorList>
            <person name="Jia B."/>
            <person name="Jin H.M."/>
            <person name="Lee H.J."/>
            <person name="Jeon C.O."/>
        </authorList>
    </citation>
    <scope>NUCLEOTIDE SEQUENCE [LARGE SCALE GENOMIC DNA]</scope>
    <source>
        <strain evidence="1 2">AD3</strain>
    </source>
</reference>
<dbReference type="AlphaFoldDB" id="W2UIL1"/>
<sequence>MADKLPTRGFDEYYKRIRGEGHQWNRKTGITSISSDET</sequence>
<organism evidence="1 2">
    <name type="scientific">Zhouia amylolytica AD3</name>
    <dbReference type="NCBI Taxonomy" id="1286632"/>
    <lineage>
        <taxon>Bacteria</taxon>
        <taxon>Pseudomonadati</taxon>
        <taxon>Bacteroidota</taxon>
        <taxon>Flavobacteriia</taxon>
        <taxon>Flavobacteriales</taxon>
        <taxon>Flavobacteriaceae</taxon>
        <taxon>Zhouia</taxon>
    </lineage>
</organism>
<evidence type="ECO:0000313" key="1">
    <source>
        <dbReference type="EMBL" id="ETN94015.1"/>
    </source>
</evidence>
<dbReference type="EMBL" id="AYXY01000026">
    <property type="protein sequence ID" value="ETN94015.1"/>
    <property type="molecule type" value="Genomic_DNA"/>
</dbReference>
<dbReference type="Proteomes" id="UP000018850">
    <property type="component" value="Unassembled WGS sequence"/>
</dbReference>
<evidence type="ECO:0000313" key="2">
    <source>
        <dbReference type="Proteomes" id="UP000018850"/>
    </source>
</evidence>
<accession>W2UIL1</accession>
<keyword evidence="2" id="KW-1185">Reference proteome</keyword>
<comment type="caution">
    <text evidence="1">The sequence shown here is derived from an EMBL/GenBank/DDBJ whole genome shotgun (WGS) entry which is preliminary data.</text>
</comment>
<reference evidence="2" key="1">
    <citation type="submission" date="2013-11" db="EMBL/GenBank/DDBJ databases">
        <title>Draft genome sequence from a member of Zhouia, isolated tidal flat.</title>
        <authorList>
            <person name="Jin H."/>
            <person name="Jeon C.O."/>
        </authorList>
    </citation>
    <scope>NUCLEOTIDE SEQUENCE [LARGE SCALE GENOMIC DNA]</scope>
    <source>
        <strain evidence="2">AD3</strain>
    </source>
</reference>
<gene>
    <name evidence="1" type="ORF">P278_28190</name>
</gene>
<proteinExistence type="predicted"/>
<name>W2UIL1_9FLAO</name>